<dbReference type="Pfam" id="PF00686">
    <property type="entry name" value="CBM_20"/>
    <property type="match status" value="1"/>
</dbReference>
<feature type="compositionally biased region" description="Basic and acidic residues" evidence="1">
    <location>
        <begin position="408"/>
        <end position="447"/>
    </location>
</feature>
<reference evidence="3" key="1">
    <citation type="journal article" date="2023" name="Science">
        <title>Elucidation of the pathway for biosynthesis of saponin adjuvants from the soapbark tree.</title>
        <authorList>
            <person name="Reed J."/>
            <person name="Orme A."/>
            <person name="El-Demerdash A."/>
            <person name="Owen C."/>
            <person name="Martin L.B.B."/>
            <person name="Misra R.C."/>
            <person name="Kikuchi S."/>
            <person name="Rejzek M."/>
            <person name="Martin A.C."/>
            <person name="Harkess A."/>
            <person name="Leebens-Mack J."/>
            <person name="Louveau T."/>
            <person name="Stephenson M.J."/>
            <person name="Osbourn A."/>
        </authorList>
    </citation>
    <scope>NUCLEOTIDE SEQUENCE</scope>
    <source>
        <strain evidence="3">S10</strain>
    </source>
</reference>
<dbReference type="KEGG" id="qsa:O6P43_016622"/>
<evidence type="ECO:0000259" key="2">
    <source>
        <dbReference type="PROSITE" id="PS51166"/>
    </source>
</evidence>
<protein>
    <submittedName>
        <fullName evidence="3">Phosphoglucan, water dikinase, chloroplastic</fullName>
    </submittedName>
</protein>
<dbReference type="CDD" id="cd05467">
    <property type="entry name" value="CBM20"/>
    <property type="match status" value="1"/>
</dbReference>
<sequence length="486" mass="54694">METLTGSFSKVIIDNCRDRGRDFIHHRPKFLPPLRPQNDKLVNYRFLQLVSVYHKGIHPINSLSSETQADLDTAETEPQQTHESNTVHVKLKLQKECMFGEQFNVVGDDPMFGLWDPSDAIPMTWSDEHIWTVELDIPVGKTIKFKFILKGKGGEIMWQPGSDRIFQTWETNNTISVCEDWDNAELQKLIEEDTCAHQNEKPEINSEVSIVAENLTHPKEEMVSSLNTGSDIEGVCEDWDNAELQKVTEEDPCAHQNEKPGINSEMSIVAENLTHPKEEMVSIKTGSDIEGSKTYLAEKPFTEPQMGQTAPTMIFAEDIRLTDPKVESTDTESKDPLVAENLGNNSKAAAVKNPEGTVIDSNLLNYEGVPILVPGLASSVISTEEESRHDIEERTVVDTSVGVFEATDYNKPELDKQSDDDSKSQETSEMLNKEEGLLDNEVKERSHLAITEEQPKSEQVDSNVLHNDIQWGRKTLEKFLTILGLF</sequence>
<dbReference type="InterPro" id="IPR002044">
    <property type="entry name" value="CBM20"/>
</dbReference>
<dbReference type="GO" id="GO:0016020">
    <property type="term" value="C:membrane"/>
    <property type="evidence" value="ECO:0007669"/>
    <property type="project" value="TreeGrafter"/>
</dbReference>
<feature type="domain" description="CBM20" evidence="2">
    <location>
        <begin position="81"/>
        <end position="183"/>
    </location>
</feature>
<dbReference type="InterPro" id="IPR013783">
    <property type="entry name" value="Ig-like_fold"/>
</dbReference>
<dbReference type="SMART" id="SM01065">
    <property type="entry name" value="CBM_2"/>
    <property type="match status" value="1"/>
</dbReference>
<dbReference type="Proteomes" id="UP001163823">
    <property type="component" value="Chromosome 7"/>
</dbReference>
<feature type="region of interest" description="Disordered" evidence="1">
    <location>
        <begin position="407"/>
        <end position="461"/>
    </location>
</feature>
<evidence type="ECO:0000313" key="4">
    <source>
        <dbReference type="Proteomes" id="UP001163823"/>
    </source>
</evidence>
<keyword evidence="4" id="KW-1185">Reference proteome</keyword>
<evidence type="ECO:0000313" key="3">
    <source>
        <dbReference type="EMBL" id="KAJ7961257.1"/>
    </source>
</evidence>
<dbReference type="PANTHER" id="PTHR15048">
    <property type="entry name" value="STARCH-BINDING DOMAIN-CONTAINING PROTEIN 1"/>
    <property type="match status" value="1"/>
</dbReference>
<name>A0AAD7PN31_QUISA</name>
<evidence type="ECO:0000256" key="1">
    <source>
        <dbReference type="SAM" id="MobiDB-lite"/>
    </source>
</evidence>
<proteinExistence type="predicted"/>
<dbReference type="EMBL" id="JARAOO010000007">
    <property type="protein sequence ID" value="KAJ7961257.1"/>
    <property type="molecule type" value="Genomic_DNA"/>
</dbReference>
<accession>A0AAD7PN31</accession>
<dbReference type="PANTHER" id="PTHR15048:SF0">
    <property type="entry name" value="STARCH-BINDING DOMAIN-CONTAINING PROTEIN 1"/>
    <property type="match status" value="1"/>
</dbReference>
<dbReference type="GO" id="GO:2001070">
    <property type="term" value="F:starch binding"/>
    <property type="evidence" value="ECO:0007669"/>
    <property type="project" value="InterPro"/>
</dbReference>
<dbReference type="AlphaFoldDB" id="A0AAD7PN31"/>
<comment type="caution">
    <text evidence="3">The sequence shown here is derived from an EMBL/GenBank/DDBJ whole genome shotgun (WGS) entry which is preliminary data.</text>
</comment>
<dbReference type="Gene3D" id="2.60.40.10">
    <property type="entry name" value="Immunoglobulins"/>
    <property type="match status" value="1"/>
</dbReference>
<dbReference type="InterPro" id="IPR013784">
    <property type="entry name" value="Carb-bd-like_fold"/>
</dbReference>
<organism evidence="3 4">
    <name type="scientific">Quillaja saponaria</name>
    <name type="common">Soap bark tree</name>
    <dbReference type="NCBI Taxonomy" id="32244"/>
    <lineage>
        <taxon>Eukaryota</taxon>
        <taxon>Viridiplantae</taxon>
        <taxon>Streptophyta</taxon>
        <taxon>Embryophyta</taxon>
        <taxon>Tracheophyta</taxon>
        <taxon>Spermatophyta</taxon>
        <taxon>Magnoliopsida</taxon>
        <taxon>eudicotyledons</taxon>
        <taxon>Gunneridae</taxon>
        <taxon>Pentapetalae</taxon>
        <taxon>rosids</taxon>
        <taxon>fabids</taxon>
        <taxon>Fabales</taxon>
        <taxon>Quillajaceae</taxon>
        <taxon>Quillaja</taxon>
    </lineage>
</organism>
<dbReference type="SUPFAM" id="SSF49452">
    <property type="entry name" value="Starch-binding domain-like"/>
    <property type="match status" value="1"/>
</dbReference>
<dbReference type="PROSITE" id="PS51166">
    <property type="entry name" value="CBM20"/>
    <property type="match status" value="1"/>
</dbReference>
<gene>
    <name evidence="3" type="ORF">O6P43_016622</name>
</gene>